<keyword evidence="4" id="KW-0862">Zinc</keyword>
<dbReference type="PANTHER" id="PTHR23110">
    <property type="entry name" value="BTB DOMAIN TRANSCRIPTION FACTOR"/>
    <property type="match status" value="1"/>
</dbReference>
<evidence type="ECO:0000259" key="7">
    <source>
        <dbReference type="PROSITE" id="PS50097"/>
    </source>
</evidence>
<dbReference type="OrthoDB" id="2311693at2759"/>
<feature type="compositionally biased region" description="Basic and acidic residues" evidence="6">
    <location>
        <begin position="165"/>
        <end position="175"/>
    </location>
</feature>
<dbReference type="InterPro" id="IPR007588">
    <property type="entry name" value="Znf_FLYWCH"/>
</dbReference>
<keyword evidence="9" id="KW-1185">Reference proteome</keyword>
<feature type="domain" description="BTB" evidence="7">
    <location>
        <begin position="32"/>
        <end position="98"/>
    </location>
</feature>
<dbReference type="InterPro" id="IPR011333">
    <property type="entry name" value="SKP1/BTB/POZ_sf"/>
</dbReference>
<comment type="subcellular location">
    <subcellularLocation>
        <location evidence="1">Nucleus</location>
    </subcellularLocation>
</comment>
<dbReference type="Gene3D" id="2.20.25.240">
    <property type="match status" value="1"/>
</dbReference>
<accession>A0A1J1HX86</accession>
<organism evidence="8 9">
    <name type="scientific">Clunio marinus</name>
    <dbReference type="NCBI Taxonomy" id="568069"/>
    <lineage>
        <taxon>Eukaryota</taxon>
        <taxon>Metazoa</taxon>
        <taxon>Ecdysozoa</taxon>
        <taxon>Arthropoda</taxon>
        <taxon>Hexapoda</taxon>
        <taxon>Insecta</taxon>
        <taxon>Pterygota</taxon>
        <taxon>Neoptera</taxon>
        <taxon>Endopterygota</taxon>
        <taxon>Diptera</taxon>
        <taxon>Nematocera</taxon>
        <taxon>Chironomoidea</taxon>
        <taxon>Chironomidae</taxon>
        <taxon>Clunio</taxon>
    </lineage>
</organism>
<dbReference type="SUPFAM" id="SSF54695">
    <property type="entry name" value="POZ domain"/>
    <property type="match status" value="1"/>
</dbReference>
<dbReference type="SMART" id="SM00225">
    <property type="entry name" value="BTB"/>
    <property type="match status" value="1"/>
</dbReference>
<dbReference type="PROSITE" id="PS50097">
    <property type="entry name" value="BTB"/>
    <property type="match status" value="1"/>
</dbReference>
<dbReference type="GO" id="GO:0008270">
    <property type="term" value="F:zinc ion binding"/>
    <property type="evidence" value="ECO:0007669"/>
    <property type="project" value="UniProtKB-KW"/>
</dbReference>
<keyword evidence="3" id="KW-0863">Zinc-finger</keyword>
<dbReference type="Gene3D" id="3.30.710.10">
    <property type="entry name" value="Potassium Channel Kv1.1, Chain A"/>
    <property type="match status" value="1"/>
</dbReference>
<keyword evidence="2" id="KW-0479">Metal-binding</keyword>
<evidence type="ECO:0000256" key="3">
    <source>
        <dbReference type="ARBA" id="ARBA00022771"/>
    </source>
</evidence>
<dbReference type="InterPro" id="IPR000210">
    <property type="entry name" value="BTB/POZ_dom"/>
</dbReference>
<reference evidence="8 9" key="1">
    <citation type="submission" date="2015-04" db="EMBL/GenBank/DDBJ databases">
        <authorList>
            <person name="Syromyatnikov M.Y."/>
            <person name="Popov V.N."/>
        </authorList>
    </citation>
    <scope>NUCLEOTIDE SEQUENCE [LARGE SCALE GENOMIC DNA]</scope>
</reference>
<feature type="compositionally biased region" description="Polar residues" evidence="6">
    <location>
        <begin position="120"/>
        <end position="150"/>
    </location>
</feature>
<proteinExistence type="predicted"/>
<dbReference type="GO" id="GO:0005634">
    <property type="term" value="C:nucleus"/>
    <property type="evidence" value="ECO:0007669"/>
    <property type="project" value="UniProtKB-SubCell"/>
</dbReference>
<dbReference type="PANTHER" id="PTHR23110:SF92">
    <property type="entry name" value="MODIFIER OF MDG4"/>
    <property type="match status" value="1"/>
</dbReference>
<dbReference type="EMBL" id="CVRI01000021">
    <property type="protein sequence ID" value="CRK91964.1"/>
    <property type="molecule type" value="Genomic_DNA"/>
</dbReference>
<dbReference type="Proteomes" id="UP000183832">
    <property type="component" value="Unassembled WGS sequence"/>
</dbReference>
<evidence type="ECO:0000256" key="5">
    <source>
        <dbReference type="ARBA" id="ARBA00023242"/>
    </source>
</evidence>
<dbReference type="InterPro" id="IPR051095">
    <property type="entry name" value="Dros_DevTransReg"/>
</dbReference>
<dbReference type="Pfam" id="PF04500">
    <property type="entry name" value="FLYWCH"/>
    <property type="match status" value="1"/>
</dbReference>
<dbReference type="CDD" id="cd18315">
    <property type="entry name" value="BTB_POZ_BAB-like"/>
    <property type="match status" value="1"/>
</dbReference>
<dbReference type="FunFam" id="3.30.710.10:FF:000036">
    <property type="entry name" value="Mod(Mdg4), isoform H"/>
    <property type="match status" value="1"/>
</dbReference>
<evidence type="ECO:0000313" key="9">
    <source>
        <dbReference type="Proteomes" id="UP000183832"/>
    </source>
</evidence>
<gene>
    <name evidence="8" type="primary">similar to Modifier of mdg4</name>
    <name evidence="8" type="ORF">CLUMA_CG005563</name>
</gene>
<protein>
    <submittedName>
        <fullName evidence="8">CLUMA_CG005563, isoform S</fullName>
    </submittedName>
</protein>
<sequence>MADEEQFSLCWNNFNTNLSAGFHESLCRGDLVDVTLAAEGQLVKAHRLVLSVCSPYFRKMFTQMPANQHAFVFLKDVSSSALKDLIQFMYCGEVNVKQEALPAFISTAEALQIKGLTESNDGTVTAQGSSSPTKEGNVSTPLPDQSSLRPRSTRIVASRPQAFKIESEGSSDEKQTVTLVQTTQPSKRSSRQSITVAPKRIKMSQSQESADPLDDPEHEIVTPQHLKVTEATEFIDLPIEGTQLNPKTEPEYVEDTQEIETEQDDDQYVEDVTYGEEKYDESYFTEGDDKAGVSGFSETYATEGDQSNTDAQDRVRIQYYENNRGTKGVICQGHRFVKEKALTKTINWICAFKKKYGCGARGITSFSNPLVMRLTKKNHNHGVERKDVVIVPVSKLFKKK</sequence>
<dbReference type="AlphaFoldDB" id="A0A1J1HX86"/>
<keyword evidence="5" id="KW-0539">Nucleus</keyword>
<dbReference type="Pfam" id="PF00651">
    <property type="entry name" value="BTB"/>
    <property type="match status" value="1"/>
</dbReference>
<name>A0A1J1HX86_9DIPT</name>
<evidence type="ECO:0000256" key="2">
    <source>
        <dbReference type="ARBA" id="ARBA00022723"/>
    </source>
</evidence>
<evidence type="ECO:0000256" key="4">
    <source>
        <dbReference type="ARBA" id="ARBA00022833"/>
    </source>
</evidence>
<evidence type="ECO:0000313" key="8">
    <source>
        <dbReference type="EMBL" id="CRK91964.1"/>
    </source>
</evidence>
<feature type="compositionally biased region" description="Polar residues" evidence="6">
    <location>
        <begin position="176"/>
        <end position="195"/>
    </location>
</feature>
<evidence type="ECO:0000256" key="6">
    <source>
        <dbReference type="SAM" id="MobiDB-lite"/>
    </source>
</evidence>
<evidence type="ECO:0000256" key="1">
    <source>
        <dbReference type="ARBA" id="ARBA00004123"/>
    </source>
</evidence>
<feature type="region of interest" description="Disordered" evidence="6">
    <location>
        <begin position="120"/>
        <end position="217"/>
    </location>
</feature>
<dbReference type="GO" id="GO:0006357">
    <property type="term" value="P:regulation of transcription by RNA polymerase II"/>
    <property type="evidence" value="ECO:0007669"/>
    <property type="project" value="TreeGrafter"/>
</dbReference>